<evidence type="ECO:0000313" key="3">
    <source>
        <dbReference type="Proteomes" id="UP001304300"/>
    </source>
</evidence>
<keyword evidence="1" id="KW-0812">Transmembrane</keyword>
<dbReference type="NCBIfam" id="NF012211">
    <property type="entry name" value="tand_rpt_95"/>
    <property type="match status" value="3"/>
</dbReference>
<keyword evidence="3" id="KW-1185">Reference proteome</keyword>
<dbReference type="RefSeq" id="WP_317833270.1">
    <property type="nucleotide sequence ID" value="NZ_CP136920.1"/>
</dbReference>
<accession>A0AAQ3LAH9</accession>
<dbReference type="InterPro" id="IPR029058">
    <property type="entry name" value="AB_hydrolase_fold"/>
</dbReference>
<gene>
    <name evidence="2" type="ORF">RZN69_20335</name>
</gene>
<proteinExistence type="predicted"/>
<dbReference type="Gene3D" id="2.60.40.3440">
    <property type="match status" value="3"/>
</dbReference>
<evidence type="ECO:0000256" key="1">
    <source>
        <dbReference type="SAM" id="Phobius"/>
    </source>
</evidence>
<feature type="transmembrane region" description="Helical" evidence="1">
    <location>
        <begin position="21"/>
        <end position="45"/>
    </location>
</feature>
<protein>
    <submittedName>
        <fullName evidence="2">Tandem-95 repeat protein</fullName>
    </submittedName>
</protein>
<name>A0AAQ3LAH9_9BACT</name>
<keyword evidence="1" id="KW-1133">Transmembrane helix</keyword>
<sequence length="1531" mass="160178">MNKKISAIIASFRMRSCIQRTNWSLSVVALRQWSILLPLLLLSAFQTKELAGGTFESVDIGTNGAPNGYWRFTPNAYDINPTEDFAVMLFFHGNGLGGNGTTDLSVLQNYALNGGINTPSKSFHQYFDTNEVLIFTPQSTGDGWGQAMVREFLDYVVSEYRVDRSRIYMTGLSGGAGGIHSFINNDPDAVEVTAFFTTATVGTVEEPAAAFVGTLCPYMIINNHGDSYGGIGAATSIASRIAGHIAGTPPAALRDAYPGDGVSGDYTASFDVNTGWTWTPGLVTTQTGNPIVTIYPGSHHNSWNTAYTTQGNFDWLLSHVKPVTIINAPAGDIISPKGASITFSGSSTAPDGTPIPGSSIYWNSSIDGDLGTGSSITVNNLSYGIHRIRCMGVDSDNYGGPTSITVTVPYDQSFTANIDFGHLDTTATGWNNFDDQTNGIIQDIQGTNNESTSVRIEIQTPFAGRGTNGVDSTVLYPALVQKDHFYTTSTSPRGELLIQGLNPGQSYDFTFFGSRNQGGSSNLITRYTLGSQYVTLETRQNTDQTASINGYIADSSGKVILEVERDQSVSSSTKAYLSSLVITTQGAGGGTGNIAPVANNDAATTDEGVAVTVDVLSNDSDFDGGPNPLSILTFSSTANGGIANVNETLVYTPNAGFSGTETFDYTITDGEDSATATVTITVNGAPPPNIAPVAVNDTAITDEDVAINIAVLANDSDADGGPSALSISIVTTPTNGTAAIQGSEITYTPVAGYFGTDSFNYTITDGEDSATATVNVTINEVVAPPIGGTLFSQDFEGSTTVGDYVSTTPDSGQFDDISAEASAGTWSIANGQLQITRLGSSNDAGLSRVNDALLDDPDLLKFSMELVISNVPSTWSELLVIELGDWSGVADYGSGGNVSYLFERMQIKGDDTGEYKILIDGQASSVITADGSVKQLNWYINNGASTTSYTGLESVNPILHNLAAGTADVWMDDVLVLSAIPVGSAAAINDFRIRLSSNVAYTVGFESIAVSDTLDEATNVAPTPVDDTILTDEGQLVAIDALVNDTDPDGGPSALTLISVDSASYGLAVVNGNQIDYTPNPGFYGTDSFNYTVSDGDATASALITVTVNDTSTAGNLSSANLSGINIGQGLGSSRILAGGEWELNALGTGTSGTLDASYGELETVDGDFSVVVKVQDLGPYGIASVAGLTVRESTAADSVMLQFGINADSSYYQANRTSTGANASTSTPTGTASLPNGWLMIERVGDTLSLATSTDGNSYSVIDTVILAGLANSLQVGLFAHSGDNTDYARVLVSDYAVEAAYAVFLQDFSASTLLADYVSATPGDAIFDDISAESAGGNWSIVNGTLSIDRTGASAGGTNDAGFSRITNVIGDPDLLKVSFDLSLNNIPETWSELMHFELGAWSVVGDYGSGGNLSYLYDRMSIAGSNIGNFRLRINGINSAVFSADGSTYTVTWCMNRSAASVNYIGPDASTYSLAAGTCDLWLGTTAVLTGVNSGNYSGNTVEDFRVRIPSAFDLNITFDNILIEDQF</sequence>
<dbReference type="EMBL" id="CP136920">
    <property type="protein sequence ID" value="WOO40974.1"/>
    <property type="molecule type" value="Genomic_DNA"/>
</dbReference>
<evidence type="ECO:0000313" key="2">
    <source>
        <dbReference type="EMBL" id="WOO40974.1"/>
    </source>
</evidence>
<keyword evidence="1" id="KW-0472">Membrane</keyword>
<dbReference type="Gene3D" id="2.60.120.200">
    <property type="match status" value="1"/>
</dbReference>
<dbReference type="Proteomes" id="UP001304300">
    <property type="component" value="Chromosome"/>
</dbReference>
<dbReference type="Gene3D" id="3.40.50.1820">
    <property type="entry name" value="alpha/beta hydrolase"/>
    <property type="match status" value="1"/>
</dbReference>
<dbReference type="SUPFAM" id="SSF53474">
    <property type="entry name" value="alpha/beta-Hydrolases"/>
    <property type="match status" value="1"/>
</dbReference>
<dbReference type="Pfam" id="PF17963">
    <property type="entry name" value="Big_9"/>
    <property type="match status" value="3"/>
</dbReference>
<reference evidence="2 3" key="1">
    <citation type="submission" date="2023-10" db="EMBL/GenBank/DDBJ databases">
        <title>Rubellicoccus peritrichatus gen. nov., sp. nov., isolated from an algae of coral reef tank.</title>
        <authorList>
            <person name="Luo J."/>
        </authorList>
    </citation>
    <scope>NUCLEOTIDE SEQUENCE [LARGE SCALE GENOMIC DNA]</scope>
    <source>
        <strain evidence="2 3">CR14</strain>
    </source>
</reference>
<organism evidence="2 3">
    <name type="scientific">Rubellicoccus peritrichatus</name>
    <dbReference type="NCBI Taxonomy" id="3080537"/>
    <lineage>
        <taxon>Bacteria</taxon>
        <taxon>Pseudomonadati</taxon>
        <taxon>Verrucomicrobiota</taxon>
        <taxon>Opitutia</taxon>
        <taxon>Puniceicoccales</taxon>
        <taxon>Cerasicoccaceae</taxon>
        <taxon>Rubellicoccus</taxon>
    </lineage>
</organism>
<dbReference type="KEGG" id="puo:RZN69_20335"/>